<accession>A0AAD3THW7</accession>
<keyword evidence="2" id="KW-1185">Reference proteome</keyword>
<sequence length="159" mass="17504">MAAGPFGYCDPIEGFVCCYLESTGYCGLMDLGFPTSAAALFLIGMQCWIVVCCINGPEVPALFDVVGSAEVYVDMKLWTNWLLGCWQHHDSLLKGVEELLKPLLKPSRLQILVAAIRITPLCFQHDAEELTAVGVRLLASPLLLVWAIWGRAVPYLELC</sequence>
<reference evidence="1" key="1">
    <citation type="submission" date="2023-05" db="EMBL/GenBank/DDBJ databases">
        <title>Nepenthes gracilis genome sequencing.</title>
        <authorList>
            <person name="Fukushima K."/>
        </authorList>
    </citation>
    <scope>NUCLEOTIDE SEQUENCE</scope>
    <source>
        <strain evidence="1">SING2019-196</strain>
    </source>
</reference>
<proteinExistence type="predicted"/>
<gene>
    <name evidence="1" type="ORF">Nepgr_031329</name>
</gene>
<evidence type="ECO:0000313" key="2">
    <source>
        <dbReference type="Proteomes" id="UP001279734"/>
    </source>
</evidence>
<dbReference type="EMBL" id="BSYO01000036">
    <property type="protein sequence ID" value="GMH29486.1"/>
    <property type="molecule type" value="Genomic_DNA"/>
</dbReference>
<name>A0AAD3THW7_NEPGR</name>
<organism evidence="1 2">
    <name type="scientific">Nepenthes gracilis</name>
    <name type="common">Slender pitcher plant</name>
    <dbReference type="NCBI Taxonomy" id="150966"/>
    <lineage>
        <taxon>Eukaryota</taxon>
        <taxon>Viridiplantae</taxon>
        <taxon>Streptophyta</taxon>
        <taxon>Embryophyta</taxon>
        <taxon>Tracheophyta</taxon>
        <taxon>Spermatophyta</taxon>
        <taxon>Magnoliopsida</taxon>
        <taxon>eudicotyledons</taxon>
        <taxon>Gunneridae</taxon>
        <taxon>Pentapetalae</taxon>
        <taxon>Caryophyllales</taxon>
        <taxon>Nepenthaceae</taxon>
        <taxon>Nepenthes</taxon>
    </lineage>
</organism>
<evidence type="ECO:0000313" key="1">
    <source>
        <dbReference type="EMBL" id="GMH29486.1"/>
    </source>
</evidence>
<dbReference type="Proteomes" id="UP001279734">
    <property type="component" value="Unassembled WGS sequence"/>
</dbReference>
<dbReference type="AlphaFoldDB" id="A0AAD3THW7"/>
<comment type="caution">
    <text evidence="1">The sequence shown here is derived from an EMBL/GenBank/DDBJ whole genome shotgun (WGS) entry which is preliminary data.</text>
</comment>
<protein>
    <submittedName>
        <fullName evidence="1">Uncharacterized protein</fullName>
    </submittedName>
</protein>